<reference evidence="5 6" key="1">
    <citation type="submission" date="2019-12" db="EMBL/GenBank/DDBJ databases">
        <title>Genomic-based taxomic classification of the family Erythrobacteraceae.</title>
        <authorList>
            <person name="Xu L."/>
        </authorList>
    </citation>
    <scope>NUCLEOTIDE SEQUENCE [LARGE SCALE GENOMIC DNA]</scope>
    <source>
        <strain evidence="5 6">KCTC 52259</strain>
    </source>
</reference>
<dbReference type="PROSITE" id="PS50995">
    <property type="entry name" value="HTH_MARR_2"/>
    <property type="match status" value="1"/>
</dbReference>
<dbReference type="SUPFAM" id="SSF46785">
    <property type="entry name" value="Winged helix' DNA-binding domain"/>
    <property type="match status" value="1"/>
</dbReference>
<dbReference type="InterPro" id="IPR036390">
    <property type="entry name" value="WH_DNA-bd_sf"/>
</dbReference>
<dbReference type="Proteomes" id="UP000473531">
    <property type="component" value="Unassembled WGS sequence"/>
</dbReference>
<gene>
    <name evidence="5" type="ORF">GRI44_02490</name>
</gene>
<keyword evidence="1" id="KW-0805">Transcription regulation</keyword>
<dbReference type="OrthoDB" id="32523at2"/>
<dbReference type="PANTHER" id="PTHR42756:SF1">
    <property type="entry name" value="TRANSCRIPTIONAL REPRESSOR OF EMRAB OPERON"/>
    <property type="match status" value="1"/>
</dbReference>
<comment type="caution">
    <text evidence="5">The sequence shown here is derived from an EMBL/GenBank/DDBJ whole genome shotgun (WGS) entry which is preliminary data.</text>
</comment>
<dbReference type="EMBL" id="WTYU01000001">
    <property type="protein sequence ID" value="MXP13621.1"/>
    <property type="molecule type" value="Genomic_DNA"/>
</dbReference>
<dbReference type="SMART" id="SM00347">
    <property type="entry name" value="HTH_MARR"/>
    <property type="match status" value="1"/>
</dbReference>
<evidence type="ECO:0000259" key="4">
    <source>
        <dbReference type="PROSITE" id="PS50995"/>
    </source>
</evidence>
<organism evidence="5 6">
    <name type="scientific">Allopontixanthobacter confluentis</name>
    <dbReference type="NCBI Taxonomy" id="1849021"/>
    <lineage>
        <taxon>Bacteria</taxon>
        <taxon>Pseudomonadati</taxon>
        <taxon>Pseudomonadota</taxon>
        <taxon>Alphaproteobacteria</taxon>
        <taxon>Sphingomonadales</taxon>
        <taxon>Erythrobacteraceae</taxon>
        <taxon>Allopontixanthobacter</taxon>
    </lineage>
</organism>
<evidence type="ECO:0000256" key="1">
    <source>
        <dbReference type="ARBA" id="ARBA00023015"/>
    </source>
</evidence>
<feature type="domain" description="HTH marR-type" evidence="4">
    <location>
        <begin position="1"/>
        <end position="137"/>
    </location>
</feature>
<dbReference type="Gene3D" id="1.10.10.10">
    <property type="entry name" value="Winged helix-like DNA-binding domain superfamily/Winged helix DNA-binding domain"/>
    <property type="match status" value="1"/>
</dbReference>
<dbReference type="InterPro" id="IPR000835">
    <property type="entry name" value="HTH_MarR-typ"/>
</dbReference>
<keyword evidence="6" id="KW-1185">Reference proteome</keyword>
<accession>A0A6L7GG13</accession>
<dbReference type="Pfam" id="PF12802">
    <property type="entry name" value="MarR_2"/>
    <property type="match status" value="1"/>
</dbReference>
<keyword evidence="3" id="KW-0804">Transcription</keyword>
<evidence type="ECO:0000313" key="6">
    <source>
        <dbReference type="Proteomes" id="UP000473531"/>
    </source>
</evidence>
<evidence type="ECO:0000256" key="3">
    <source>
        <dbReference type="ARBA" id="ARBA00023163"/>
    </source>
</evidence>
<keyword evidence="2" id="KW-0238">DNA-binding</keyword>
<proteinExistence type="predicted"/>
<sequence>MMENHFHIARQLRILSSNLLERAAIHARQFHLGVTEVRAIEQLFVSRKMTAKELGLSLSLTSGSVTALINRLVDKGLAEKIADPHDKRKVNIILRADQINRLSIPYLLYVPEFLRKLKKYSKDEQEIVIRFLEDYVEASIQATQKISDQLDNNRSANNRR</sequence>
<name>A0A6L7GG13_9SPHN</name>
<dbReference type="GO" id="GO:0003700">
    <property type="term" value="F:DNA-binding transcription factor activity"/>
    <property type="evidence" value="ECO:0007669"/>
    <property type="project" value="InterPro"/>
</dbReference>
<evidence type="ECO:0000313" key="5">
    <source>
        <dbReference type="EMBL" id="MXP13621.1"/>
    </source>
</evidence>
<dbReference type="PANTHER" id="PTHR42756">
    <property type="entry name" value="TRANSCRIPTIONAL REGULATOR, MARR"/>
    <property type="match status" value="1"/>
</dbReference>
<dbReference type="InterPro" id="IPR036388">
    <property type="entry name" value="WH-like_DNA-bd_sf"/>
</dbReference>
<protein>
    <submittedName>
        <fullName evidence="5">MarR family transcriptional regulator</fullName>
    </submittedName>
</protein>
<evidence type="ECO:0000256" key="2">
    <source>
        <dbReference type="ARBA" id="ARBA00023125"/>
    </source>
</evidence>
<dbReference type="AlphaFoldDB" id="A0A6L7GG13"/>
<dbReference type="GO" id="GO:0003677">
    <property type="term" value="F:DNA binding"/>
    <property type="evidence" value="ECO:0007669"/>
    <property type="project" value="UniProtKB-KW"/>
</dbReference>
<dbReference type="RefSeq" id="WP_160599879.1">
    <property type="nucleotide sequence ID" value="NZ_WTYU01000001.1"/>
</dbReference>